<organism evidence="1 2">
    <name type="scientific">Podospora aff. communis PSN243</name>
    <dbReference type="NCBI Taxonomy" id="3040156"/>
    <lineage>
        <taxon>Eukaryota</taxon>
        <taxon>Fungi</taxon>
        <taxon>Dikarya</taxon>
        <taxon>Ascomycota</taxon>
        <taxon>Pezizomycotina</taxon>
        <taxon>Sordariomycetes</taxon>
        <taxon>Sordariomycetidae</taxon>
        <taxon>Sordariales</taxon>
        <taxon>Podosporaceae</taxon>
        <taxon>Podospora</taxon>
    </lineage>
</organism>
<feature type="non-terminal residue" evidence="1">
    <location>
        <position position="129"/>
    </location>
</feature>
<feature type="non-terminal residue" evidence="1">
    <location>
        <position position="1"/>
    </location>
</feature>
<proteinExistence type="predicted"/>
<dbReference type="AlphaFoldDB" id="A0AAV9G961"/>
<sequence>SPLEKRFEPLCFPIQNSADAPGGRLTHLASARACRDQLAERGRRGEVCRTRAAYVPEVFCDLRPPGYARVTVTGFAIDAYSAESNCEHVAMGMDWIMNNCGEKHCECGVGGQNAAWGNGNLIITIRSEP</sequence>
<evidence type="ECO:0000313" key="2">
    <source>
        <dbReference type="Proteomes" id="UP001321760"/>
    </source>
</evidence>
<comment type="caution">
    <text evidence="1">The sequence shown here is derived from an EMBL/GenBank/DDBJ whole genome shotgun (WGS) entry which is preliminary data.</text>
</comment>
<gene>
    <name evidence="1" type="ORF">QBC34DRAFT_279147</name>
</gene>
<keyword evidence="2" id="KW-1185">Reference proteome</keyword>
<reference evidence="1" key="2">
    <citation type="submission" date="2023-05" db="EMBL/GenBank/DDBJ databases">
        <authorList>
            <consortium name="Lawrence Berkeley National Laboratory"/>
            <person name="Steindorff A."/>
            <person name="Hensen N."/>
            <person name="Bonometti L."/>
            <person name="Westerberg I."/>
            <person name="Brannstrom I.O."/>
            <person name="Guillou S."/>
            <person name="Cros-Aarteil S."/>
            <person name="Calhoun S."/>
            <person name="Haridas S."/>
            <person name="Kuo A."/>
            <person name="Mondo S."/>
            <person name="Pangilinan J."/>
            <person name="Riley R."/>
            <person name="Labutti K."/>
            <person name="Andreopoulos B."/>
            <person name="Lipzen A."/>
            <person name="Chen C."/>
            <person name="Yanf M."/>
            <person name="Daum C."/>
            <person name="Ng V."/>
            <person name="Clum A."/>
            <person name="Ohm R."/>
            <person name="Martin F."/>
            <person name="Silar P."/>
            <person name="Natvig D."/>
            <person name="Lalanne C."/>
            <person name="Gautier V."/>
            <person name="Ament-Velasquez S.L."/>
            <person name="Kruys A."/>
            <person name="Hutchinson M.I."/>
            <person name="Powell A.J."/>
            <person name="Barry K."/>
            <person name="Miller A.N."/>
            <person name="Grigoriev I.V."/>
            <person name="Debuchy R."/>
            <person name="Gladieux P."/>
            <person name="Thoren M.H."/>
            <person name="Johannesson H."/>
        </authorList>
    </citation>
    <scope>NUCLEOTIDE SEQUENCE</scope>
    <source>
        <strain evidence="1">PSN243</strain>
    </source>
</reference>
<protein>
    <submittedName>
        <fullName evidence="1">Uncharacterized protein</fullName>
    </submittedName>
</protein>
<evidence type="ECO:0000313" key="1">
    <source>
        <dbReference type="EMBL" id="KAK4443631.1"/>
    </source>
</evidence>
<name>A0AAV9G961_9PEZI</name>
<accession>A0AAV9G961</accession>
<reference evidence="1" key="1">
    <citation type="journal article" date="2023" name="Mol. Phylogenet. Evol.">
        <title>Genome-scale phylogeny and comparative genomics of the fungal order Sordariales.</title>
        <authorList>
            <person name="Hensen N."/>
            <person name="Bonometti L."/>
            <person name="Westerberg I."/>
            <person name="Brannstrom I.O."/>
            <person name="Guillou S."/>
            <person name="Cros-Aarteil S."/>
            <person name="Calhoun S."/>
            <person name="Haridas S."/>
            <person name="Kuo A."/>
            <person name="Mondo S."/>
            <person name="Pangilinan J."/>
            <person name="Riley R."/>
            <person name="LaButti K."/>
            <person name="Andreopoulos B."/>
            <person name="Lipzen A."/>
            <person name="Chen C."/>
            <person name="Yan M."/>
            <person name="Daum C."/>
            <person name="Ng V."/>
            <person name="Clum A."/>
            <person name="Steindorff A."/>
            <person name="Ohm R.A."/>
            <person name="Martin F."/>
            <person name="Silar P."/>
            <person name="Natvig D.O."/>
            <person name="Lalanne C."/>
            <person name="Gautier V."/>
            <person name="Ament-Velasquez S.L."/>
            <person name="Kruys A."/>
            <person name="Hutchinson M.I."/>
            <person name="Powell A.J."/>
            <person name="Barry K."/>
            <person name="Miller A.N."/>
            <person name="Grigoriev I.V."/>
            <person name="Debuchy R."/>
            <person name="Gladieux P."/>
            <person name="Hiltunen Thoren M."/>
            <person name="Johannesson H."/>
        </authorList>
    </citation>
    <scope>NUCLEOTIDE SEQUENCE</scope>
    <source>
        <strain evidence="1">PSN243</strain>
    </source>
</reference>
<dbReference type="Proteomes" id="UP001321760">
    <property type="component" value="Unassembled WGS sequence"/>
</dbReference>
<dbReference type="EMBL" id="MU865989">
    <property type="protein sequence ID" value="KAK4443631.1"/>
    <property type="molecule type" value="Genomic_DNA"/>
</dbReference>